<dbReference type="EMBL" id="JACHLL010000009">
    <property type="protein sequence ID" value="MBB6343408.1"/>
    <property type="molecule type" value="Genomic_DNA"/>
</dbReference>
<keyword evidence="2" id="KW-0456">Lyase</keyword>
<dbReference type="Pfam" id="PF00903">
    <property type="entry name" value="Glyoxalase"/>
    <property type="match status" value="1"/>
</dbReference>
<accession>A0A7X0BVJ8</accession>
<dbReference type="PROSITE" id="PS51819">
    <property type="entry name" value="VOC"/>
    <property type="match status" value="1"/>
</dbReference>
<dbReference type="InterPro" id="IPR037523">
    <property type="entry name" value="VOC_core"/>
</dbReference>
<comment type="caution">
    <text evidence="2">The sequence shown here is derived from an EMBL/GenBank/DDBJ whole genome shotgun (WGS) entry which is preliminary data.</text>
</comment>
<dbReference type="Gene3D" id="3.10.180.10">
    <property type="entry name" value="2,3-Dihydroxybiphenyl 1,2-Dioxygenase, domain 1"/>
    <property type="match status" value="1"/>
</dbReference>
<evidence type="ECO:0000259" key="1">
    <source>
        <dbReference type="PROSITE" id="PS51819"/>
    </source>
</evidence>
<evidence type="ECO:0000313" key="3">
    <source>
        <dbReference type="Proteomes" id="UP000557193"/>
    </source>
</evidence>
<reference evidence="2 3" key="1">
    <citation type="submission" date="2020-08" db="EMBL/GenBank/DDBJ databases">
        <title>Functional genomics of gut bacteria from endangered species of beetles.</title>
        <authorList>
            <person name="Carlos-Shanley C."/>
        </authorList>
    </citation>
    <scope>NUCLEOTIDE SEQUENCE [LARGE SCALE GENOMIC DNA]</scope>
    <source>
        <strain evidence="2 3">S00202</strain>
    </source>
</reference>
<dbReference type="RefSeq" id="WP_184685615.1">
    <property type="nucleotide sequence ID" value="NZ_JACHLL010000009.1"/>
</dbReference>
<gene>
    <name evidence="2" type="ORF">HNP49_003610</name>
</gene>
<keyword evidence="2" id="KW-0560">Oxidoreductase</keyword>
<dbReference type="Proteomes" id="UP000557193">
    <property type="component" value="Unassembled WGS sequence"/>
</dbReference>
<dbReference type="InterPro" id="IPR004360">
    <property type="entry name" value="Glyas_Fos-R_dOase_dom"/>
</dbReference>
<sequence length="140" mass="16018">MQPKEWNRLVPELTVASYARAKDFYTGILGFALCFERSEDRFGYFDLHGAQVMLLEDEADALNRRGEPGPCGKGLHLQIEVDDLQTMLSRLENAGVALARGVEEAWYRVDNQLHGHREIFIHDPDGYLLRFTEHFAVRPA</sequence>
<proteinExistence type="predicted"/>
<organism evidence="2 3">
    <name type="scientific">Pseudomonas fluvialis</name>
    <dbReference type="NCBI Taxonomy" id="1793966"/>
    <lineage>
        <taxon>Bacteria</taxon>
        <taxon>Pseudomonadati</taxon>
        <taxon>Pseudomonadota</taxon>
        <taxon>Gammaproteobacteria</taxon>
        <taxon>Pseudomonadales</taxon>
        <taxon>Pseudomonadaceae</taxon>
        <taxon>Pseudomonas</taxon>
    </lineage>
</organism>
<dbReference type="InterPro" id="IPR029068">
    <property type="entry name" value="Glyas_Bleomycin-R_OHBP_Dase"/>
</dbReference>
<dbReference type="SUPFAM" id="SSF54593">
    <property type="entry name" value="Glyoxalase/Bleomycin resistance protein/Dihydroxybiphenyl dioxygenase"/>
    <property type="match status" value="1"/>
</dbReference>
<dbReference type="AlphaFoldDB" id="A0A7X0BVJ8"/>
<dbReference type="GO" id="GO:0016829">
    <property type="term" value="F:lyase activity"/>
    <property type="evidence" value="ECO:0007669"/>
    <property type="project" value="UniProtKB-KW"/>
</dbReference>
<feature type="domain" description="VOC" evidence="1">
    <location>
        <begin position="5"/>
        <end position="134"/>
    </location>
</feature>
<name>A0A7X0BVJ8_9PSED</name>
<evidence type="ECO:0000313" key="2">
    <source>
        <dbReference type="EMBL" id="MBB6343408.1"/>
    </source>
</evidence>
<dbReference type="GO" id="GO:0051213">
    <property type="term" value="F:dioxygenase activity"/>
    <property type="evidence" value="ECO:0007669"/>
    <property type="project" value="UniProtKB-KW"/>
</dbReference>
<keyword evidence="2" id="KW-0223">Dioxygenase</keyword>
<keyword evidence="3" id="KW-1185">Reference proteome</keyword>
<protein>
    <submittedName>
        <fullName evidence="2">Catechol 2,3-dioxygenase-like lactoylglutathione lyase family enzyme</fullName>
    </submittedName>
</protein>